<dbReference type="eggNOG" id="KOG3168">
    <property type="taxonomic scope" value="Eukaryota"/>
</dbReference>
<dbReference type="GeneID" id="25977710"/>
<reference evidence="2 3" key="1">
    <citation type="journal article" date="2011" name="Proc. Natl. Acad. Sci. U.S.A.">
        <title>Genome and transcriptome analyses of the mountain pine beetle-fungal symbiont Grosmannia clavigera, a lodgepole pine pathogen.</title>
        <authorList>
            <person name="DiGuistini S."/>
            <person name="Wang Y."/>
            <person name="Liao N.Y."/>
            <person name="Taylor G."/>
            <person name="Tanguay P."/>
            <person name="Feau N."/>
            <person name="Henrissat B."/>
            <person name="Chan S.K."/>
            <person name="Hesse-Orce U."/>
            <person name="Alamouti S.M."/>
            <person name="Tsui C.K.M."/>
            <person name="Docking R.T."/>
            <person name="Levasseur A."/>
            <person name="Haridas S."/>
            <person name="Robertson G."/>
            <person name="Birol I."/>
            <person name="Holt R.A."/>
            <person name="Marra M.A."/>
            <person name="Hamelin R.C."/>
            <person name="Hirst M."/>
            <person name="Jones S.J.M."/>
            <person name="Bohlmann J."/>
            <person name="Breuil C."/>
        </authorList>
    </citation>
    <scope>NUCLEOTIDE SEQUENCE [LARGE SCALE GENOMIC DNA]</scope>
    <source>
        <strain evidence="3">kw1407 / UAMH 11150</strain>
    </source>
</reference>
<dbReference type="SMART" id="SM00651">
    <property type="entry name" value="Sm"/>
    <property type="match status" value="1"/>
</dbReference>
<dbReference type="STRING" id="655863.F0XU88"/>
<dbReference type="RefSeq" id="XP_014168124.1">
    <property type="nucleotide sequence ID" value="XM_014312649.1"/>
</dbReference>
<dbReference type="AlphaFoldDB" id="F0XU88"/>
<name>F0XU88_GROCL</name>
<dbReference type="InterPro" id="IPR050914">
    <property type="entry name" value="snRNP_SmB/NAA38-like"/>
</dbReference>
<evidence type="ECO:0000313" key="3">
    <source>
        <dbReference type="Proteomes" id="UP000007796"/>
    </source>
</evidence>
<dbReference type="Gene3D" id="2.30.30.100">
    <property type="match status" value="1"/>
</dbReference>
<dbReference type="InterPro" id="IPR001163">
    <property type="entry name" value="Sm_dom_euk/arc"/>
</dbReference>
<sequence>MEGPVRKPAVPPKPGGNAIGIKEEGEMFLHSLLSKNLVVSTTDGRMFRGQFKCTDPDYNIVLAHTDEYRQPTARQIAEQARQAELAGNTGKVAVNMVSRYLGLVVVPGNHVVKVEVEQFLSQMRR</sequence>
<dbReference type="PANTHER" id="PTHR10701:SF5">
    <property type="entry name" value="N-ALPHA-ACETYLTRANSFERASE 38, NATC AUXILIARY SUBUNIT"/>
    <property type="match status" value="1"/>
</dbReference>
<accession>F0XU88</accession>
<dbReference type="Proteomes" id="UP000007796">
    <property type="component" value="Unassembled WGS sequence"/>
</dbReference>
<dbReference type="OrthoDB" id="368909at2759"/>
<dbReference type="GO" id="GO:0031417">
    <property type="term" value="C:NatC complex"/>
    <property type="evidence" value="ECO:0007669"/>
    <property type="project" value="InterPro"/>
</dbReference>
<dbReference type="PANTHER" id="PTHR10701">
    <property type="entry name" value="SMALL NUCLEAR RIBONUCLEOPROTEIN-ASSOCIATED PROTEIN B AND N"/>
    <property type="match status" value="1"/>
</dbReference>
<keyword evidence="3" id="KW-1185">Reference proteome</keyword>
<dbReference type="HOGENOM" id="CLU_076902_4_0_1"/>
<protein>
    <submittedName>
        <fullName evidence="2">Lsm domain containing protein</fullName>
    </submittedName>
</protein>
<dbReference type="InterPro" id="IPR034110">
    <property type="entry name" value="LSMD1_Sm"/>
</dbReference>
<dbReference type="SUPFAM" id="SSF50182">
    <property type="entry name" value="Sm-like ribonucleoproteins"/>
    <property type="match status" value="1"/>
</dbReference>
<dbReference type="InterPro" id="IPR010920">
    <property type="entry name" value="LSM_dom_sf"/>
</dbReference>
<evidence type="ECO:0000259" key="1">
    <source>
        <dbReference type="SMART" id="SM00651"/>
    </source>
</evidence>
<proteinExistence type="predicted"/>
<evidence type="ECO:0000313" key="2">
    <source>
        <dbReference type="EMBL" id="EFW98641.1"/>
    </source>
</evidence>
<dbReference type="CDD" id="cd06168">
    <property type="entry name" value="LSMD1"/>
    <property type="match status" value="1"/>
</dbReference>
<gene>
    <name evidence="2" type="ORF">CMQ_4493</name>
</gene>
<dbReference type="EMBL" id="GL630006">
    <property type="protein sequence ID" value="EFW98641.1"/>
    <property type="molecule type" value="Genomic_DNA"/>
</dbReference>
<dbReference type="InParanoid" id="F0XU88"/>
<dbReference type="Pfam" id="PF01423">
    <property type="entry name" value="LSM"/>
    <property type="match status" value="1"/>
</dbReference>
<feature type="domain" description="Sm" evidence="1">
    <location>
        <begin position="27"/>
        <end position="116"/>
    </location>
</feature>
<organism evidence="3">
    <name type="scientific">Grosmannia clavigera (strain kw1407 / UAMH 11150)</name>
    <name type="common">Blue stain fungus</name>
    <name type="synonym">Graphiocladiella clavigera</name>
    <dbReference type="NCBI Taxonomy" id="655863"/>
    <lineage>
        <taxon>Eukaryota</taxon>
        <taxon>Fungi</taxon>
        <taxon>Dikarya</taxon>
        <taxon>Ascomycota</taxon>
        <taxon>Pezizomycotina</taxon>
        <taxon>Sordariomycetes</taxon>
        <taxon>Sordariomycetidae</taxon>
        <taxon>Ophiostomatales</taxon>
        <taxon>Ophiostomataceae</taxon>
        <taxon>Leptographium</taxon>
    </lineage>
</organism>